<dbReference type="GeneID" id="36347406"/>
<dbReference type="EMBL" id="JPDN02000006">
    <property type="protein sequence ID" value="PON28646.1"/>
    <property type="molecule type" value="Genomic_DNA"/>
</dbReference>
<evidence type="ECO:0000313" key="2">
    <source>
        <dbReference type="Proteomes" id="UP000054821"/>
    </source>
</evidence>
<proteinExistence type="predicted"/>
<evidence type="ECO:0000313" key="1">
    <source>
        <dbReference type="EMBL" id="PON28646.1"/>
    </source>
</evidence>
<accession>A0A2P4ZWI9</accession>
<gene>
    <name evidence="1" type="ORF">TGAM01_v202493</name>
</gene>
<dbReference type="AlphaFoldDB" id="A0A2P4ZWI9"/>
<dbReference type="Proteomes" id="UP000054821">
    <property type="component" value="Unassembled WGS sequence"/>
</dbReference>
<organism evidence="1 2">
    <name type="scientific">Trichoderma gamsii</name>
    <dbReference type="NCBI Taxonomy" id="398673"/>
    <lineage>
        <taxon>Eukaryota</taxon>
        <taxon>Fungi</taxon>
        <taxon>Dikarya</taxon>
        <taxon>Ascomycota</taxon>
        <taxon>Pezizomycotina</taxon>
        <taxon>Sordariomycetes</taxon>
        <taxon>Hypocreomycetidae</taxon>
        <taxon>Hypocreales</taxon>
        <taxon>Hypocreaceae</taxon>
        <taxon>Trichoderma</taxon>
    </lineage>
</organism>
<comment type="caution">
    <text evidence="1">The sequence shown here is derived from an EMBL/GenBank/DDBJ whole genome shotgun (WGS) entry which is preliminary data.</text>
</comment>
<reference evidence="1 2" key="1">
    <citation type="journal article" date="2016" name="Genome Announc.">
        <title>Draft Whole-Genome Sequence of Trichoderma gamsii T6085, a Promising Biocontrol Agent of Fusarium Head Blight on Wheat.</title>
        <authorList>
            <person name="Baroncelli R."/>
            <person name="Zapparata A."/>
            <person name="Piaggeschi G."/>
            <person name="Sarrocco S."/>
            <person name="Vannacci G."/>
        </authorList>
    </citation>
    <scope>NUCLEOTIDE SEQUENCE [LARGE SCALE GENOMIC DNA]</scope>
    <source>
        <strain evidence="1 2">T6085</strain>
    </source>
</reference>
<protein>
    <submittedName>
        <fullName evidence="1">Uncharacterized protein</fullName>
    </submittedName>
</protein>
<name>A0A2P4ZWI9_9HYPO</name>
<dbReference type="RefSeq" id="XP_024406245.1">
    <property type="nucleotide sequence ID" value="XM_024549006.1"/>
</dbReference>
<sequence>MGWTAGIPRIDASHCGVFPQALARARPVAALLGAGAGILGNQGDADWPRPKGDRSGYLYAAQRWRPHGSIKYSRYCKGRDEQDAETDRISSMPRFCFKSLPTEPWLELATINHAAIAPCTNTCALSACRPRTNEIRATACVACAAVESVHLMAEAIMGCQEANSNSHPCSLIFVSLLHLYDIFCATRLYLFTPRLDSQPPATAPTRKSSSSVQLEKQLLRVALLPPLSPNLAPTTAGVR</sequence>
<keyword evidence="2" id="KW-1185">Reference proteome</keyword>